<dbReference type="GeneID" id="94433337"/>
<dbReference type="RefSeq" id="XP_067917898.1">
    <property type="nucleotide sequence ID" value="XM_068070126.1"/>
</dbReference>
<organism evidence="2 3">
    <name type="scientific">Cystoisospora suis</name>
    <dbReference type="NCBI Taxonomy" id="483139"/>
    <lineage>
        <taxon>Eukaryota</taxon>
        <taxon>Sar</taxon>
        <taxon>Alveolata</taxon>
        <taxon>Apicomplexa</taxon>
        <taxon>Conoidasida</taxon>
        <taxon>Coccidia</taxon>
        <taxon>Eucoccidiorida</taxon>
        <taxon>Eimeriorina</taxon>
        <taxon>Sarcocystidae</taxon>
        <taxon>Cystoisospora</taxon>
    </lineage>
</organism>
<reference evidence="2 3" key="1">
    <citation type="journal article" date="2017" name="Int. J. Parasitol.">
        <title>The genome of the protozoan parasite Cystoisospora suis and a reverse vaccinology approach to identify vaccine candidates.</title>
        <authorList>
            <person name="Palmieri N."/>
            <person name="Shrestha A."/>
            <person name="Ruttkowski B."/>
            <person name="Beck T."/>
            <person name="Vogl C."/>
            <person name="Tomley F."/>
            <person name="Blake D.P."/>
            <person name="Joachim A."/>
        </authorList>
    </citation>
    <scope>NUCLEOTIDE SEQUENCE [LARGE SCALE GENOMIC DNA]</scope>
    <source>
        <strain evidence="2 3">Wien I</strain>
    </source>
</reference>
<dbReference type="Proteomes" id="UP000221165">
    <property type="component" value="Unassembled WGS sequence"/>
</dbReference>
<dbReference type="AlphaFoldDB" id="A0A2C6KHN7"/>
<feature type="compositionally biased region" description="Low complexity" evidence="1">
    <location>
        <begin position="18"/>
        <end position="35"/>
    </location>
</feature>
<dbReference type="EMBL" id="MIGC01006544">
    <property type="protein sequence ID" value="PHJ16168.1"/>
    <property type="molecule type" value="Genomic_DNA"/>
</dbReference>
<feature type="region of interest" description="Disordered" evidence="1">
    <location>
        <begin position="181"/>
        <end position="507"/>
    </location>
</feature>
<evidence type="ECO:0000313" key="3">
    <source>
        <dbReference type="Proteomes" id="UP000221165"/>
    </source>
</evidence>
<feature type="region of interest" description="Disordered" evidence="1">
    <location>
        <begin position="1"/>
        <end position="166"/>
    </location>
</feature>
<dbReference type="VEuPathDB" id="ToxoDB:CSUI_010019"/>
<keyword evidence="3" id="KW-1185">Reference proteome</keyword>
<feature type="compositionally biased region" description="Basic and acidic residues" evidence="1">
    <location>
        <begin position="36"/>
        <end position="67"/>
    </location>
</feature>
<feature type="compositionally biased region" description="Basic and acidic residues" evidence="1">
    <location>
        <begin position="211"/>
        <end position="254"/>
    </location>
</feature>
<sequence>MESSISGSPLRRRDHHLSFSYQNSSSSSLRHALSARCKDLDKPEETKEEDKDEDLNFSRKEEEEGRRITAGGESPRAERGDETEKIEGRKKEEERRQLSRKRATRNRKTSIAERRRKDEEEVEGRREDEIMLVEREEDEEGRREDGMMMVEREEEEEMRYVGEDKKSAGQVCSLDLSFSFSANGDPLQHTRSFISPPHTFLSSSSSLAVLSHEDMSTRNEEEGRREEMRGQGEGEEEEQRRGEGRANDVESHENSRRRRRRREKDRFSAKGSVLETTPFACGEDLDLTDLQPLRLDRVEEEEEEEEEEKGEKTRKMKMKEREDLYGDLQDDRRRNEREEKEEKEEKRRPSVSPLLSPAMAGVARQSRRQMSEDEERRRRRIFFSSSLSSSNGNLHRGVHTLESSSLDEESDHDLPASPPFYPSDRYQADDAPLPLPLVHTNFPPPHSRNRLTLTTDEDEEDEEEEEEDEEGEESQEEGVSLKRENREEISFLGKDRAHRSHYPRKHSKQIDRRQLFFLSSSSSGIRGNACELSPIEMFLLDIMKDRARKISNALQQASPSFLLLSKLQQREKQ</sequence>
<feature type="compositionally biased region" description="Acidic residues" evidence="1">
    <location>
        <begin position="298"/>
        <end position="308"/>
    </location>
</feature>
<feature type="compositionally biased region" description="Basic and acidic residues" evidence="1">
    <location>
        <begin position="309"/>
        <end position="348"/>
    </location>
</feature>
<feature type="compositionally biased region" description="Acidic residues" evidence="1">
    <location>
        <begin position="455"/>
        <end position="476"/>
    </location>
</feature>
<dbReference type="OrthoDB" id="332905at2759"/>
<feature type="compositionally biased region" description="Basic and acidic residues" evidence="1">
    <location>
        <begin position="75"/>
        <end position="97"/>
    </location>
</feature>
<evidence type="ECO:0000256" key="1">
    <source>
        <dbReference type="SAM" id="MobiDB-lite"/>
    </source>
</evidence>
<feature type="compositionally biased region" description="Basic and acidic residues" evidence="1">
    <location>
        <begin position="110"/>
        <end position="146"/>
    </location>
</feature>
<feature type="compositionally biased region" description="Low complexity" evidence="1">
    <location>
        <begin position="201"/>
        <end position="210"/>
    </location>
</feature>
<feature type="compositionally biased region" description="Basic residues" evidence="1">
    <location>
        <begin position="98"/>
        <end position="108"/>
    </location>
</feature>
<proteinExistence type="predicted"/>
<name>A0A2C6KHN7_9APIC</name>
<protein>
    <submittedName>
        <fullName evidence="2">Uncharacterized protein</fullName>
    </submittedName>
</protein>
<evidence type="ECO:0000313" key="2">
    <source>
        <dbReference type="EMBL" id="PHJ16168.1"/>
    </source>
</evidence>
<comment type="caution">
    <text evidence="2">The sequence shown here is derived from an EMBL/GenBank/DDBJ whole genome shotgun (WGS) entry which is preliminary data.</text>
</comment>
<accession>A0A2C6KHN7</accession>
<feature type="compositionally biased region" description="Basic and acidic residues" evidence="1">
    <location>
        <begin position="479"/>
        <end position="495"/>
    </location>
</feature>
<gene>
    <name evidence="2" type="ORF">CSUI_010019</name>
</gene>
<feature type="compositionally biased region" description="Basic residues" evidence="1">
    <location>
        <begin position="496"/>
        <end position="507"/>
    </location>
</feature>
<feature type="non-terminal residue" evidence="2">
    <location>
        <position position="573"/>
    </location>
</feature>